<evidence type="ECO:0000313" key="4">
    <source>
        <dbReference type="Proteomes" id="UP000002420"/>
    </source>
</evidence>
<dbReference type="HOGENOM" id="CLU_318265_0_0_7"/>
<dbReference type="InterPro" id="IPR052817">
    <property type="entry name" value="MIT_domain_contain_protein1"/>
</dbReference>
<gene>
    <name evidence="3" type="ordered locus">Glov_1406</name>
</gene>
<organism evidence="3 4">
    <name type="scientific">Trichlorobacter lovleyi (strain ATCC BAA-1151 / DSM 17278 / SZ)</name>
    <name type="common">Geobacter lovleyi</name>
    <dbReference type="NCBI Taxonomy" id="398767"/>
    <lineage>
        <taxon>Bacteria</taxon>
        <taxon>Pseudomonadati</taxon>
        <taxon>Thermodesulfobacteriota</taxon>
        <taxon>Desulfuromonadia</taxon>
        <taxon>Geobacterales</taxon>
        <taxon>Geobacteraceae</taxon>
        <taxon>Trichlorobacter</taxon>
    </lineage>
</organism>
<dbReference type="STRING" id="398767.Glov_1406"/>
<dbReference type="EMBL" id="CP001089">
    <property type="protein sequence ID" value="ACD95127.1"/>
    <property type="molecule type" value="Genomic_DNA"/>
</dbReference>
<dbReference type="KEGG" id="glo:Glov_1406"/>
<dbReference type="AlphaFoldDB" id="B3E890"/>
<evidence type="ECO:0000313" key="3">
    <source>
        <dbReference type="EMBL" id="ACD95127.1"/>
    </source>
</evidence>
<evidence type="ECO:0000259" key="2">
    <source>
        <dbReference type="Pfam" id="PF16565"/>
    </source>
</evidence>
<protein>
    <submittedName>
        <fullName evidence="3">Uncharacterized protein</fullName>
    </submittedName>
</protein>
<dbReference type="eggNOG" id="COG4930">
    <property type="taxonomic scope" value="Bacteria"/>
</dbReference>
<dbReference type="OrthoDB" id="5297084at2"/>
<dbReference type="Pfam" id="PF16565">
    <property type="entry name" value="MIT_C"/>
    <property type="match status" value="1"/>
</dbReference>
<proteinExistence type="predicted"/>
<dbReference type="Gene3D" id="3.40.50.300">
    <property type="entry name" value="P-loop containing nucleotide triphosphate hydrolases"/>
    <property type="match status" value="1"/>
</dbReference>
<dbReference type="Pfam" id="PF00350">
    <property type="entry name" value="Dynamin_N"/>
    <property type="match status" value="1"/>
</dbReference>
<accession>B3E890</accession>
<dbReference type="InterPro" id="IPR045063">
    <property type="entry name" value="Dynamin_N"/>
</dbReference>
<dbReference type="Proteomes" id="UP000002420">
    <property type="component" value="Chromosome"/>
</dbReference>
<reference evidence="3 4" key="1">
    <citation type="submission" date="2008-05" db="EMBL/GenBank/DDBJ databases">
        <title>Complete sequence of chromosome of Geobacter lovleyi SZ.</title>
        <authorList>
            <consortium name="US DOE Joint Genome Institute"/>
            <person name="Lucas S."/>
            <person name="Copeland A."/>
            <person name="Lapidus A."/>
            <person name="Glavina del Rio T."/>
            <person name="Dalin E."/>
            <person name="Tice H."/>
            <person name="Bruce D."/>
            <person name="Goodwin L."/>
            <person name="Pitluck S."/>
            <person name="Chertkov O."/>
            <person name="Meincke L."/>
            <person name="Brettin T."/>
            <person name="Detter J.C."/>
            <person name="Han C."/>
            <person name="Tapia R."/>
            <person name="Kuske C.R."/>
            <person name="Schmutz J."/>
            <person name="Larimer F."/>
            <person name="Land M."/>
            <person name="Hauser L."/>
            <person name="Kyrpides N."/>
            <person name="Mikhailova N."/>
            <person name="Sung Y."/>
            <person name="Fletcher K.E."/>
            <person name="Ritalahti K.M."/>
            <person name="Loeffler F.E."/>
            <person name="Richardson P."/>
        </authorList>
    </citation>
    <scope>NUCLEOTIDE SEQUENCE [LARGE SCALE GENOMIC DNA]</scope>
    <source>
        <strain evidence="4">ATCC BAA-1151 / DSM 17278 / SZ</strain>
    </source>
</reference>
<feature type="domain" description="MITD1 C-terminal phospholipase D-like" evidence="2">
    <location>
        <begin position="770"/>
        <end position="910"/>
    </location>
</feature>
<dbReference type="InterPro" id="IPR027417">
    <property type="entry name" value="P-loop_NTPase"/>
</dbReference>
<dbReference type="RefSeq" id="WP_012469471.1">
    <property type="nucleotide sequence ID" value="NC_010814.1"/>
</dbReference>
<dbReference type="PANTHER" id="PTHR21222:SF1">
    <property type="entry name" value="MIT DOMAIN-CONTAINING PROTEIN 1"/>
    <property type="match status" value="1"/>
</dbReference>
<dbReference type="SUPFAM" id="SSF52540">
    <property type="entry name" value="P-loop containing nucleoside triphosphate hydrolases"/>
    <property type="match status" value="1"/>
</dbReference>
<keyword evidence="4" id="KW-1185">Reference proteome</keyword>
<feature type="domain" description="Dynamin N-terminal" evidence="1">
    <location>
        <begin position="60"/>
        <end position="289"/>
    </location>
</feature>
<dbReference type="Gene3D" id="3.30.870.30">
    <property type="entry name" value="MITD, C-terminal phospholipase D-like domain"/>
    <property type="match status" value="1"/>
</dbReference>
<name>B3E890_TRIL1</name>
<dbReference type="InterPro" id="IPR032341">
    <property type="entry name" value="MITD1_C"/>
</dbReference>
<dbReference type="InterPro" id="IPR038113">
    <property type="entry name" value="MITD1_C_sf"/>
</dbReference>
<sequence length="914" mass="104715">MSMLLVHELHEARDRIILLRQQLEQALHKELPAYRPFIDEQVMLLTEALEQAHIPERYRVAVVGRFKVGKSAFVNKLAGERLAGVDTNPETAAISIFRYDTQTRAEVELVSVEEWQRLKEDHADDPKNPEVKRYDRFIHFNERPPRKDREGRDIPREQIDLDGLVKRWVQPDGKVHKILAEDWGTRDGKKAFLAAIKKFTSGQEPLHYLVNKLTIYAPIPLLRDQIELIDTPGLDDTEHFRVLLTEELVKDVDAILFLTVSGASYSQSDKEFILRQLRRRQIKHLQLIVTKCDETYENAVRDARENDDDPPAYNDFKGREANRVRSESKSTLDELLQTNQLTDEEGYYFIEQLDNVPVHLVSAKFHDDGEVEKGGIDAVRDGLYRILSTSNRFEQARNVLNDRLGIALERLRRAFGERLNTLEREFDPARVREEIETIRTALRQKLDTFGERSGEALGLLANDQEALFKTLPLHLDLISMQAKEVLNDLEKADLIKHWKTRRCGYWGALYDLQAKVADRVFPKAEAVLNELREHLESYMGQAGRQLTLLQSELNSLEADHKLAGLEPIALAAAQTPLFDGLRRTFQKLGEQERDGIVSKLDDFVTEEVQERLDGARSKVSDVFGKGTTVKQGDEVTRFYSEIRKMLADALRTHLETRIHEFAGAIRKNAESVGPRIRETSEGVIQQRLQAIESSLQVAAEGQREQVTSYLSGMVALLRNFAASPEAVVFAPLNPHIAPPAGDSTEDENAADLLANMLKEQHYEILDNATGYTYERIFRPYIDDVTHIKIEDPYIKLPHQVDNFSRFCALAIRFGRVNRIELHSGKQTGENTDDADSRLETLSRDLSSRGVTLTWRRDSSIHDREILFDNGWTVKIGRGLDIYHKPESWISIEAADHSLRRCRQTKVDVYRNTEI</sequence>
<dbReference type="PANTHER" id="PTHR21222">
    <property type="entry name" value="MIT DOMAIN-CONTAINING PROTEIN 1"/>
    <property type="match status" value="1"/>
</dbReference>
<evidence type="ECO:0000259" key="1">
    <source>
        <dbReference type="Pfam" id="PF00350"/>
    </source>
</evidence>
<dbReference type="eggNOG" id="COG0699">
    <property type="taxonomic scope" value="Bacteria"/>
</dbReference>